<feature type="transmembrane region" description="Helical" evidence="5">
    <location>
        <begin position="149"/>
        <end position="169"/>
    </location>
</feature>
<feature type="transmembrane region" description="Helical" evidence="5">
    <location>
        <begin position="66"/>
        <end position="83"/>
    </location>
</feature>
<dbReference type="GO" id="GO:0016874">
    <property type="term" value="F:ligase activity"/>
    <property type="evidence" value="ECO:0007669"/>
    <property type="project" value="UniProtKB-KW"/>
</dbReference>
<evidence type="ECO:0000313" key="7">
    <source>
        <dbReference type="EMBL" id="NGN99188.1"/>
    </source>
</evidence>
<keyword evidence="3 5" id="KW-1133">Transmembrane helix</keyword>
<keyword evidence="4 5" id="KW-0472">Membrane</keyword>
<name>A0A6M1RMQ2_9GAMM</name>
<evidence type="ECO:0000256" key="4">
    <source>
        <dbReference type="ARBA" id="ARBA00023136"/>
    </source>
</evidence>
<dbReference type="AlphaFoldDB" id="A0A6M1RMQ2"/>
<evidence type="ECO:0000256" key="5">
    <source>
        <dbReference type="SAM" id="Phobius"/>
    </source>
</evidence>
<feature type="transmembrane region" description="Helical" evidence="5">
    <location>
        <begin position="12"/>
        <end position="30"/>
    </location>
</feature>
<proteinExistence type="predicted"/>
<dbReference type="PANTHER" id="PTHR37422">
    <property type="entry name" value="TEICHURONIC ACID BIOSYNTHESIS PROTEIN TUAE"/>
    <property type="match status" value="1"/>
</dbReference>
<reference evidence="7 8" key="1">
    <citation type="submission" date="2020-02" db="EMBL/GenBank/DDBJ databases">
        <title>The draft genome of Grimontia sedimenta sp. nov., isolated from benthic sediments near coral reefs south of Kuwait.</title>
        <authorList>
            <person name="Mahmoud H.M."/>
            <person name="Jose L."/>
            <person name="Eapen S."/>
        </authorList>
    </citation>
    <scope>NUCLEOTIDE SEQUENCE [LARGE SCALE GENOMIC DNA]</scope>
    <source>
        <strain evidence="7 8">S25</strain>
    </source>
</reference>
<gene>
    <name evidence="7" type="ORF">G5S52_16480</name>
</gene>
<keyword evidence="8" id="KW-1185">Reference proteome</keyword>
<evidence type="ECO:0000259" key="6">
    <source>
        <dbReference type="Pfam" id="PF04932"/>
    </source>
</evidence>
<dbReference type="PANTHER" id="PTHR37422:SF17">
    <property type="entry name" value="O-ANTIGEN LIGASE"/>
    <property type="match status" value="1"/>
</dbReference>
<dbReference type="EMBL" id="JAALDL010000013">
    <property type="protein sequence ID" value="NGN99188.1"/>
    <property type="molecule type" value="Genomic_DNA"/>
</dbReference>
<comment type="subcellular location">
    <subcellularLocation>
        <location evidence="1">Membrane</location>
        <topology evidence="1">Multi-pass membrane protein</topology>
    </subcellularLocation>
</comment>
<dbReference type="InterPro" id="IPR007016">
    <property type="entry name" value="O-antigen_ligase-rel_domated"/>
</dbReference>
<feature type="transmembrane region" description="Helical" evidence="5">
    <location>
        <begin position="116"/>
        <end position="134"/>
    </location>
</feature>
<organism evidence="7 8">
    <name type="scientific">Grimontia sedimenti</name>
    <dbReference type="NCBI Taxonomy" id="2711294"/>
    <lineage>
        <taxon>Bacteria</taxon>
        <taxon>Pseudomonadati</taxon>
        <taxon>Pseudomonadota</taxon>
        <taxon>Gammaproteobacteria</taxon>
        <taxon>Vibrionales</taxon>
        <taxon>Vibrionaceae</taxon>
        <taxon>Grimontia</taxon>
    </lineage>
</organism>
<feature type="transmembrane region" description="Helical" evidence="5">
    <location>
        <begin position="226"/>
        <end position="246"/>
    </location>
</feature>
<keyword evidence="7" id="KW-0436">Ligase</keyword>
<dbReference type="RefSeq" id="WP_165016000.1">
    <property type="nucleotide sequence ID" value="NZ_JAALDL010000013.1"/>
</dbReference>
<dbReference type="GO" id="GO:0016020">
    <property type="term" value="C:membrane"/>
    <property type="evidence" value="ECO:0007669"/>
    <property type="project" value="UniProtKB-SubCell"/>
</dbReference>
<dbReference type="Proteomes" id="UP000473008">
    <property type="component" value="Unassembled WGS sequence"/>
</dbReference>
<accession>A0A6M1RMQ2</accession>
<evidence type="ECO:0000256" key="2">
    <source>
        <dbReference type="ARBA" id="ARBA00022692"/>
    </source>
</evidence>
<feature type="transmembrane region" description="Helical" evidence="5">
    <location>
        <begin position="36"/>
        <end position="54"/>
    </location>
</feature>
<dbReference type="Pfam" id="PF04932">
    <property type="entry name" value="Wzy_C"/>
    <property type="match status" value="1"/>
</dbReference>
<protein>
    <submittedName>
        <fullName evidence="7">O-antigen ligase family protein</fullName>
    </submittedName>
</protein>
<keyword evidence="2 5" id="KW-0812">Transmembrane</keyword>
<feature type="transmembrane region" description="Helical" evidence="5">
    <location>
        <begin position="328"/>
        <end position="347"/>
    </location>
</feature>
<feature type="transmembrane region" description="Helical" evidence="5">
    <location>
        <begin position="176"/>
        <end position="191"/>
    </location>
</feature>
<evidence type="ECO:0000313" key="8">
    <source>
        <dbReference type="Proteomes" id="UP000473008"/>
    </source>
</evidence>
<comment type="caution">
    <text evidence="7">The sequence shown here is derived from an EMBL/GenBank/DDBJ whole genome shotgun (WGS) entry which is preliminary data.</text>
</comment>
<evidence type="ECO:0000256" key="3">
    <source>
        <dbReference type="ARBA" id="ARBA00022989"/>
    </source>
</evidence>
<sequence>MREFNSYRKVVIDCIILLPLVWAFAVQFLYADAKKHMVFAFIFSFLVVIFNDGFQCVAENIKNRKSAWLLGLFFVLSIIFYFLNGYSSNVVRASAIVFFYFTILPKRTLKIFADNVHYFLFLGAISIGFFSYYQGSVMSLGRHWEMNPIPLSTIAAVLLVSSLAVFFEAESKKKKIMMITSFIFSSNALVLGESRGVMLAMGVAVVLLVCYVLTKNANKIRMRKYISIFILSIVGLLTLNISSIVARYEATKKEVASIESGNLNTSIGFRLQLWHAGAELIKDKPILGYGESHKEEKERLAKEGYISKQAAKHSHYHNQYIDSMVKNGVGGLFSILLLIFLPLLFVWKK</sequence>
<dbReference type="InterPro" id="IPR051533">
    <property type="entry name" value="WaaL-like"/>
</dbReference>
<feature type="transmembrane region" description="Helical" evidence="5">
    <location>
        <begin position="197"/>
        <end position="214"/>
    </location>
</feature>
<feature type="domain" description="O-antigen ligase-related" evidence="6">
    <location>
        <begin position="181"/>
        <end position="335"/>
    </location>
</feature>
<evidence type="ECO:0000256" key="1">
    <source>
        <dbReference type="ARBA" id="ARBA00004141"/>
    </source>
</evidence>